<accession>A0AAV5F1Q0</accession>
<sequence length="54" mass="5973">MAKWTHVTGSMSTQRPFGHSTATVLLWPTTYTYAWLRQPELGPSICLPTPLALG</sequence>
<dbReference type="Proteomes" id="UP001054889">
    <property type="component" value="Unassembled WGS sequence"/>
</dbReference>
<proteinExistence type="predicted"/>
<reference evidence="1" key="2">
    <citation type="submission" date="2021-12" db="EMBL/GenBank/DDBJ databases">
        <title>Resequencing data analysis of finger millet.</title>
        <authorList>
            <person name="Hatakeyama M."/>
            <person name="Aluri S."/>
            <person name="Balachadran M.T."/>
            <person name="Sivarajan S.R."/>
            <person name="Poveda L."/>
            <person name="Shimizu-Inatsugi R."/>
            <person name="Schlapbach R."/>
            <person name="Sreeman S.M."/>
            <person name="Shimizu K.K."/>
        </authorList>
    </citation>
    <scope>NUCLEOTIDE SEQUENCE</scope>
</reference>
<comment type="caution">
    <text evidence="1">The sequence shown here is derived from an EMBL/GenBank/DDBJ whole genome shotgun (WGS) entry which is preliminary data.</text>
</comment>
<evidence type="ECO:0000313" key="2">
    <source>
        <dbReference type="Proteomes" id="UP001054889"/>
    </source>
</evidence>
<gene>
    <name evidence="1" type="primary">gb16945</name>
    <name evidence="1" type="ORF">PR202_gb16945</name>
</gene>
<reference evidence="1" key="1">
    <citation type="journal article" date="2018" name="DNA Res.">
        <title>Multiple hybrid de novo genome assembly of finger millet, an orphan allotetraploid crop.</title>
        <authorList>
            <person name="Hatakeyama M."/>
            <person name="Aluri S."/>
            <person name="Balachadran M.T."/>
            <person name="Sivarajan S.R."/>
            <person name="Patrignani A."/>
            <person name="Gruter S."/>
            <person name="Poveda L."/>
            <person name="Shimizu-Inatsugi R."/>
            <person name="Baeten J."/>
            <person name="Francoijs K.J."/>
            <person name="Nataraja K.N."/>
            <person name="Reddy Y.A.N."/>
            <person name="Phadnis S."/>
            <person name="Ravikumar R.L."/>
            <person name="Schlapbach R."/>
            <person name="Sreeman S.M."/>
            <person name="Shimizu K.K."/>
        </authorList>
    </citation>
    <scope>NUCLEOTIDE SEQUENCE</scope>
</reference>
<evidence type="ECO:0000313" key="1">
    <source>
        <dbReference type="EMBL" id="GJN28781.1"/>
    </source>
</evidence>
<protein>
    <submittedName>
        <fullName evidence="1">Uncharacterized protein</fullName>
    </submittedName>
</protein>
<keyword evidence="2" id="KW-1185">Reference proteome</keyword>
<dbReference type="AlphaFoldDB" id="A0AAV5F1Q0"/>
<name>A0AAV5F1Q0_ELECO</name>
<organism evidence="1 2">
    <name type="scientific">Eleusine coracana subsp. coracana</name>
    <dbReference type="NCBI Taxonomy" id="191504"/>
    <lineage>
        <taxon>Eukaryota</taxon>
        <taxon>Viridiplantae</taxon>
        <taxon>Streptophyta</taxon>
        <taxon>Embryophyta</taxon>
        <taxon>Tracheophyta</taxon>
        <taxon>Spermatophyta</taxon>
        <taxon>Magnoliopsida</taxon>
        <taxon>Liliopsida</taxon>
        <taxon>Poales</taxon>
        <taxon>Poaceae</taxon>
        <taxon>PACMAD clade</taxon>
        <taxon>Chloridoideae</taxon>
        <taxon>Cynodonteae</taxon>
        <taxon>Eleusininae</taxon>
        <taxon>Eleusine</taxon>
    </lineage>
</organism>
<dbReference type="EMBL" id="BQKI01000081">
    <property type="protein sequence ID" value="GJN28781.1"/>
    <property type="molecule type" value="Genomic_DNA"/>
</dbReference>